<protein>
    <submittedName>
        <fullName evidence="2">ROK family protein</fullName>
        <ecNumber evidence="2">2.7.1.2</ecNumber>
    </submittedName>
</protein>
<evidence type="ECO:0000313" key="2">
    <source>
        <dbReference type="EMBL" id="KFI83298.1"/>
    </source>
</evidence>
<comment type="similarity">
    <text evidence="1">Belongs to the ROK (NagC/XylR) family.</text>
</comment>
<dbReference type="OrthoDB" id="3464494at2"/>
<dbReference type="GO" id="GO:0004340">
    <property type="term" value="F:glucokinase activity"/>
    <property type="evidence" value="ECO:0007669"/>
    <property type="project" value="UniProtKB-EC"/>
</dbReference>
<proteinExistence type="inferred from homology"/>
<dbReference type="InterPro" id="IPR000600">
    <property type="entry name" value="ROK"/>
</dbReference>
<organism evidence="2 3">
    <name type="scientific">Bifidobacterium psychraerophilum</name>
    <dbReference type="NCBI Taxonomy" id="218140"/>
    <lineage>
        <taxon>Bacteria</taxon>
        <taxon>Bacillati</taxon>
        <taxon>Actinomycetota</taxon>
        <taxon>Actinomycetes</taxon>
        <taxon>Bifidobacteriales</taxon>
        <taxon>Bifidobacteriaceae</taxon>
        <taxon>Bifidobacterium</taxon>
    </lineage>
</organism>
<dbReference type="PANTHER" id="PTHR18964">
    <property type="entry name" value="ROK (REPRESSOR, ORF, KINASE) FAMILY"/>
    <property type="match status" value="1"/>
</dbReference>
<gene>
    <name evidence="2" type="ORF">BPSY_0394</name>
</gene>
<evidence type="ECO:0000256" key="1">
    <source>
        <dbReference type="ARBA" id="ARBA00006479"/>
    </source>
</evidence>
<dbReference type="STRING" id="218140.BPSY_0394"/>
<dbReference type="EC" id="2.7.1.2" evidence="2"/>
<name>A0A087CJ48_9BIFI</name>
<dbReference type="SUPFAM" id="SSF46785">
    <property type="entry name" value="Winged helix' DNA-binding domain"/>
    <property type="match status" value="1"/>
</dbReference>
<dbReference type="InterPro" id="IPR036390">
    <property type="entry name" value="WH_DNA-bd_sf"/>
</dbReference>
<keyword evidence="2" id="KW-0808">Transferase</keyword>
<dbReference type="Proteomes" id="UP000029050">
    <property type="component" value="Unassembled WGS sequence"/>
</dbReference>
<dbReference type="InterPro" id="IPR036388">
    <property type="entry name" value="WH-like_DNA-bd_sf"/>
</dbReference>
<dbReference type="PANTHER" id="PTHR18964:SF149">
    <property type="entry name" value="BIFUNCTIONAL UDP-N-ACETYLGLUCOSAMINE 2-EPIMERASE_N-ACETYLMANNOSAMINE KINASE"/>
    <property type="match status" value="1"/>
</dbReference>
<dbReference type="GeneID" id="98299605"/>
<evidence type="ECO:0000313" key="3">
    <source>
        <dbReference type="Proteomes" id="UP000029050"/>
    </source>
</evidence>
<dbReference type="Gene3D" id="1.10.10.10">
    <property type="entry name" value="Winged helix-like DNA-binding domain superfamily/Winged helix DNA-binding domain"/>
    <property type="match status" value="1"/>
</dbReference>
<dbReference type="AlphaFoldDB" id="A0A087CJ48"/>
<keyword evidence="3" id="KW-1185">Reference proteome</keyword>
<dbReference type="Pfam" id="PF00480">
    <property type="entry name" value="ROK"/>
    <property type="match status" value="1"/>
</dbReference>
<dbReference type="InterPro" id="IPR043129">
    <property type="entry name" value="ATPase_NBD"/>
</dbReference>
<accession>A0A087CJ48</accession>
<dbReference type="eggNOG" id="COG1940">
    <property type="taxonomic scope" value="Bacteria"/>
</dbReference>
<dbReference type="Gene3D" id="3.30.420.40">
    <property type="match status" value="2"/>
</dbReference>
<dbReference type="RefSeq" id="WP_033495631.1">
    <property type="nucleotide sequence ID" value="NZ_BAABVZ010000001.1"/>
</dbReference>
<dbReference type="SUPFAM" id="SSF53067">
    <property type="entry name" value="Actin-like ATPase domain"/>
    <property type="match status" value="1"/>
</dbReference>
<comment type="caution">
    <text evidence="2">The sequence shown here is derived from an EMBL/GenBank/DDBJ whole genome shotgun (WGS) entry which is preliminary data.</text>
</comment>
<sequence length="371" mass="39148">MSRSNSSKTLHRLIALGPATRGVLGAELEISAPTVTRVLQPLLERGMIRPLERIGAEPLSGKPAYQVGIVESYTTFVGLKITDSSIYGAVVDMGGSVLAHDERALSDTTVPAVVDTVVDLVSALSADFTISGVGIGIGGRVNSGKVISSGFLGWTNVELENILERRLDVTVTVANDVQAFAQAESWWGFAGGQRSFVLISVGSGIGCCTVMDGNVFEGEHGSAGMIGHLRVGDGGPTCEMGHVGCARAYASSTCILRYLEKQYGISESYDNFVTRATAGFSPERAIGVAAVEAVAQLVSGAIGFLDPNTVVVSGDGISMVMAFESEFRKAISTYRHWAGEKVDVLLQKMEFSAWARGGAAVAMERWTQEAL</sequence>
<reference evidence="2 3" key="1">
    <citation type="submission" date="2014-03" db="EMBL/GenBank/DDBJ databases">
        <title>Genomics of Bifidobacteria.</title>
        <authorList>
            <person name="Ventura M."/>
            <person name="Milani C."/>
            <person name="Lugli G.A."/>
        </authorList>
    </citation>
    <scope>NUCLEOTIDE SEQUENCE [LARGE SCALE GENOMIC DNA]</scope>
    <source>
        <strain evidence="2 3">LMG 21775</strain>
    </source>
</reference>
<dbReference type="EMBL" id="JGZI01000007">
    <property type="protein sequence ID" value="KFI83298.1"/>
    <property type="molecule type" value="Genomic_DNA"/>
</dbReference>